<keyword evidence="2" id="KW-1185">Reference proteome</keyword>
<organism evidence="1 2">
    <name type="scientific">Smallanthus sonchifolius</name>
    <dbReference type="NCBI Taxonomy" id="185202"/>
    <lineage>
        <taxon>Eukaryota</taxon>
        <taxon>Viridiplantae</taxon>
        <taxon>Streptophyta</taxon>
        <taxon>Embryophyta</taxon>
        <taxon>Tracheophyta</taxon>
        <taxon>Spermatophyta</taxon>
        <taxon>Magnoliopsida</taxon>
        <taxon>eudicotyledons</taxon>
        <taxon>Gunneridae</taxon>
        <taxon>Pentapetalae</taxon>
        <taxon>asterids</taxon>
        <taxon>campanulids</taxon>
        <taxon>Asterales</taxon>
        <taxon>Asteraceae</taxon>
        <taxon>Asteroideae</taxon>
        <taxon>Heliantheae alliance</taxon>
        <taxon>Millerieae</taxon>
        <taxon>Smallanthus</taxon>
    </lineage>
</organism>
<gene>
    <name evidence="1" type="ORF">L1987_32432</name>
</gene>
<dbReference type="Proteomes" id="UP001056120">
    <property type="component" value="Linkage Group LG11"/>
</dbReference>
<reference evidence="2" key="1">
    <citation type="journal article" date="2022" name="Mol. Ecol. Resour.">
        <title>The genomes of chicory, endive, great burdock and yacon provide insights into Asteraceae palaeo-polyploidization history and plant inulin production.</title>
        <authorList>
            <person name="Fan W."/>
            <person name="Wang S."/>
            <person name="Wang H."/>
            <person name="Wang A."/>
            <person name="Jiang F."/>
            <person name="Liu H."/>
            <person name="Zhao H."/>
            <person name="Xu D."/>
            <person name="Zhang Y."/>
        </authorList>
    </citation>
    <scope>NUCLEOTIDE SEQUENCE [LARGE SCALE GENOMIC DNA]</scope>
    <source>
        <strain evidence="2">cv. Yunnan</strain>
    </source>
</reference>
<protein>
    <submittedName>
        <fullName evidence="1">Uncharacterized protein</fullName>
    </submittedName>
</protein>
<accession>A0ACB9HN82</accession>
<evidence type="ECO:0000313" key="1">
    <source>
        <dbReference type="EMBL" id="KAI3797179.1"/>
    </source>
</evidence>
<evidence type="ECO:0000313" key="2">
    <source>
        <dbReference type="Proteomes" id="UP001056120"/>
    </source>
</evidence>
<name>A0ACB9HN82_9ASTR</name>
<reference evidence="1 2" key="2">
    <citation type="journal article" date="2022" name="Mol. Ecol. Resour.">
        <title>The genomes of chicory, endive, great burdock and yacon provide insights into Asteraceae paleo-polyploidization history and plant inulin production.</title>
        <authorList>
            <person name="Fan W."/>
            <person name="Wang S."/>
            <person name="Wang H."/>
            <person name="Wang A."/>
            <person name="Jiang F."/>
            <person name="Liu H."/>
            <person name="Zhao H."/>
            <person name="Xu D."/>
            <person name="Zhang Y."/>
        </authorList>
    </citation>
    <scope>NUCLEOTIDE SEQUENCE [LARGE SCALE GENOMIC DNA]</scope>
    <source>
        <strain evidence="2">cv. Yunnan</strain>
        <tissue evidence="1">Leaves</tissue>
    </source>
</reference>
<comment type="caution">
    <text evidence="1">The sequence shown here is derived from an EMBL/GenBank/DDBJ whole genome shotgun (WGS) entry which is preliminary data.</text>
</comment>
<sequence length="80" mass="9429">MDTTGLNLRLHSVDITKGIEFKKYVESLHEFSSSKESEEEDFKRSIEISREGHYEEVFESNKKTRNSAMMQTVSLNWRLI</sequence>
<dbReference type="EMBL" id="CM042028">
    <property type="protein sequence ID" value="KAI3797179.1"/>
    <property type="molecule type" value="Genomic_DNA"/>
</dbReference>
<proteinExistence type="predicted"/>